<sequence>MSKIAIMLQLNGNWDNYCRFRDFEVDAIVVDENASYSILISTIAKQLSIDTSEKIIKIKYMVNDNCPPLKIRNDIGVRVYMETKKENKNLGSYPLCISVQDFNMELTITNDNTSAGSSGSLKLLDILSSYRGISNYWLVCVGENYKWHFKATSINDSAMFKIRSFNRQHTCSLMDETFIQRKRTAAVVGSMVIPKYCDPKTIYTPKDIQIDMLSEHGVNLSYMQAWRAKEKALQFLRGNPADSYSKLPKYFYILEETYPGSVVKLKKTADECFLYAFIVLCTSISGWQHCRPVVVVDGTFVKSAYRGIMLTASTMDATDRNESILKATSIVYTGMTHYSSRSYTLDEFNERMSKIEEVDPKSYLYDIGYHRWSRVHATMNRTWTMTSNIAESLNVVTKDARELSIFDLLEYMRTLLERWTNEKLLKAKGTFTFLGSKFNKELENNRTLSQKLRVRASTDHIHTVLDGVKRYIVCLENKKCSCGQFQLEELPCAHALEALRHRNETYENYCSPYYTRESLLHMYEILVNPLPDERKWNVPQYILDEVVNPPTGDKRQSGRPQKERYKTYDEIKSKKYKVSCGNCRGEGHNKRSCENAPKKK</sequence>
<dbReference type="GO" id="GO:0008270">
    <property type="term" value="F:zinc ion binding"/>
    <property type="evidence" value="ECO:0007669"/>
    <property type="project" value="UniProtKB-KW"/>
</dbReference>
<dbReference type="Pfam" id="PF04434">
    <property type="entry name" value="SWIM"/>
    <property type="match status" value="1"/>
</dbReference>
<evidence type="ECO:0000256" key="5">
    <source>
        <dbReference type="SAM" id="MobiDB-lite"/>
    </source>
</evidence>
<evidence type="ECO:0000256" key="4">
    <source>
        <dbReference type="PROSITE-ProRule" id="PRU00325"/>
    </source>
</evidence>
<dbReference type="PANTHER" id="PTHR31973:SF113">
    <property type="entry name" value="PROTEIN FAR1-RELATED SEQUENCE 5-LIKE"/>
    <property type="match status" value="1"/>
</dbReference>
<proteinExistence type="predicted"/>
<organism evidence="7">
    <name type="scientific">Nicotiana tabacum</name>
    <name type="common">Common tobacco</name>
    <dbReference type="NCBI Taxonomy" id="4097"/>
    <lineage>
        <taxon>Eukaryota</taxon>
        <taxon>Viridiplantae</taxon>
        <taxon>Streptophyta</taxon>
        <taxon>Embryophyta</taxon>
        <taxon>Tracheophyta</taxon>
        <taxon>Spermatophyta</taxon>
        <taxon>Magnoliopsida</taxon>
        <taxon>eudicotyledons</taxon>
        <taxon>Gunneridae</taxon>
        <taxon>Pentapetalae</taxon>
        <taxon>asterids</taxon>
        <taxon>lamiids</taxon>
        <taxon>Solanales</taxon>
        <taxon>Solanaceae</taxon>
        <taxon>Nicotianoideae</taxon>
        <taxon>Nicotianeae</taxon>
        <taxon>Nicotiana</taxon>
    </lineage>
</organism>
<accession>A0A1S3XVZ7</accession>
<keyword evidence="1" id="KW-0479">Metal-binding</keyword>
<evidence type="ECO:0000256" key="3">
    <source>
        <dbReference type="ARBA" id="ARBA00022833"/>
    </source>
</evidence>
<dbReference type="PANTHER" id="PTHR31973">
    <property type="entry name" value="POLYPROTEIN, PUTATIVE-RELATED"/>
    <property type="match status" value="1"/>
</dbReference>
<gene>
    <name evidence="7" type="primary">LOC107769196</name>
</gene>
<dbReference type="InterPro" id="IPR006564">
    <property type="entry name" value="Znf_PMZ"/>
</dbReference>
<dbReference type="AlphaFoldDB" id="A0A1S3XVZ7"/>
<dbReference type="InterPro" id="IPR007527">
    <property type="entry name" value="Znf_SWIM"/>
</dbReference>
<reference evidence="7" key="1">
    <citation type="submission" date="2025-08" db="UniProtKB">
        <authorList>
            <consortium name="RefSeq"/>
        </authorList>
    </citation>
    <scope>IDENTIFICATION</scope>
</reference>
<dbReference type="STRING" id="4097.A0A1S3XVZ7"/>
<protein>
    <recommendedName>
        <fullName evidence="6">SWIM-type domain-containing protein</fullName>
    </recommendedName>
</protein>
<dbReference type="PROSITE" id="PS50966">
    <property type="entry name" value="ZF_SWIM"/>
    <property type="match status" value="1"/>
</dbReference>
<dbReference type="SMART" id="SM00575">
    <property type="entry name" value="ZnF_PMZ"/>
    <property type="match status" value="1"/>
</dbReference>
<dbReference type="RefSeq" id="XP_016443882.1">
    <property type="nucleotide sequence ID" value="XM_016588396.1"/>
</dbReference>
<dbReference type="OrthoDB" id="1695771at2759"/>
<evidence type="ECO:0000259" key="6">
    <source>
        <dbReference type="PROSITE" id="PS50966"/>
    </source>
</evidence>
<feature type="domain" description="SWIM-type" evidence="6">
    <location>
        <begin position="471"/>
        <end position="503"/>
    </location>
</feature>
<name>A0A1S3XVZ7_TOBAC</name>
<feature type="region of interest" description="Disordered" evidence="5">
    <location>
        <begin position="547"/>
        <end position="566"/>
    </location>
</feature>
<keyword evidence="2 4" id="KW-0863">Zinc-finger</keyword>
<evidence type="ECO:0000313" key="7">
    <source>
        <dbReference type="RefSeq" id="XP_016443882.1"/>
    </source>
</evidence>
<evidence type="ECO:0000256" key="2">
    <source>
        <dbReference type="ARBA" id="ARBA00022771"/>
    </source>
</evidence>
<dbReference type="PaxDb" id="4097-A0A1S3XVZ7"/>
<keyword evidence="3" id="KW-0862">Zinc</keyword>
<evidence type="ECO:0000256" key="1">
    <source>
        <dbReference type="ARBA" id="ARBA00022723"/>
    </source>
</evidence>
<feature type="compositionally biased region" description="Basic and acidic residues" evidence="5">
    <location>
        <begin position="552"/>
        <end position="566"/>
    </location>
</feature>
<dbReference type="KEGG" id="nta:107769196"/>